<reference evidence="1" key="1">
    <citation type="submission" date="2019-12" db="EMBL/GenBank/DDBJ databases">
        <title>Genome sequencing and annotation of Brassica cretica.</title>
        <authorList>
            <person name="Studholme D.J."/>
            <person name="Sarris P.F."/>
        </authorList>
    </citation>
    <scope>NUCLEOTIDE SEQUENCE</scope>
    <source>
        <strain evidence="1">PFS-102/07</strain>
        <tissue evidence="1">Leaf</tissue>
    </source>
</reference>
<dbReference type="EMBL" id="QGKY02000089">
    <property type="protein sequence ID" value="KAF2614864.1"/>
    <property type="molecule type" value="Genomic_DNA"/>
</dbReference>
<organism evidence="1">
    <name type="scientific">Brassica cretica</name>
    <name type="common">Mustard</name>
    <dbReference type="NCBI Taxonomy" id="69181"/>
    <lineage>
        <taxon>Eukaryota</taxon>
        <taxon>Viridiplantae</taxon>
        <taxon>Streptophyta</taxon>
        <taxon>Embryophyta</taxon>
        <taxon>Tracheophyta</taxon>
        <taxon>Spermatophyta</taxon>
        <taxon>Magnoliopsida</taxon>
        <taxon>eudicotyledons</taxon>
        <taxon>Gunneridae</taxon>
        <taxon>Pentapetalae</taxon>
        <taxon>rosids</taxon>
        <taxon>malvids</taxon>
        <taxon>Brassicales</taxon>
        <taxon>Brassicaceae</taxon>
        <taxon>Brassiceae</taxon>
        <taxon>Brassica</taxon>
    </lineage>
</organism>
<accession>A0A8S9M481</accession>
<dbReference type="AlphaFoldDB" id="A0A8S9M481"/>
<comment type="caution">
    <text evidence="1">The sequence shown here is derived from an EMBL/GenBank/DDBJ whole genome shotgun (WGS) entry which is preliminary data.</text>
</comment>
<name>A0A8S9M481_BRACR</name>
<gene>
    <name evidence="1" type="ORF">F2Q70_00013761</name>
</gene>
<protein>
    <submittedName>
        <fullName evidence="1">Uncharacterized protein</fullName>
    </submittedName>
</protein>
<proteinExistence type="predicted"/>
<sequence length="114" mass="12778">MTSKRFTFIQTTPIYDRAQDQFMCYKKTSTIDVSTAVLFEDVVPRVSEEAALIFRMFEIKQKPPELLNSVNFSTAYISTLINQPHPVMQGFIAASSRRTTGSLTTNTTLASVTS</sequence>
<evidence type="ECO:0000313" key="1">
    <source>
        <dbReference type="EMBL" id="KAF2614864.1"/>
    </source>
</evidence>